<feature type="compositionally biased region" description="Low complexity" evidence="1">
    <location>
        <begin position="71"/>
        <end position="80"/>
    </location>
</feature>
<evidence type="ECO:0000313" key="2">
    <source>
        <dbReference type="EMBL" id="JAD82125.1"/>
    </source>
</evidence>
<protein>
    <submittedName>
        <fullName evidence="2">Uncharacterized protein</fullName>
    </submittedName>
</protein>
<feature type="compositionally biased region" description="Polar residues" evidence="1">
    <location>
        <begin position="53"/>
        <end position="63"/>
    </location>
</feature>
<accession>A0A0A9D911</accession>
<dbReference type="AlphaFoldDB" id="A0A0A9D911"/>
<proteinExistence type="predicted"/>
<feature type="region of interest" description="Disordered" evidence="1">
    <location>
        <begin position="51"/>
        <end position="80"/>
    </location>
</feature>
<name>A0A0A9D911_ARUDO</name>
<dbReference type="EMBL" id="GBRH01215770">
    <property type="protein sequence ID" value="JAD82125.1"/>
    <property type="molecule type" value="Transcribed_RNA"/>
</dbReference>
<organism evidence="2">
    <name type="scientific">Arundo donax</name>
    <name type="common">Giant reed</name>
    <name type="synonym">Donax arundinaceus</name>
    <dbReference type="NCBI Taxonomy" id="35708"/>
    <lineage>
        <taxon>Eukaryota</taxon>
        <taxon>Viridiplantae</taxon>
        <taxon>Streptophyta</taxon>
        <taxon>Embryophyta</taxon>
        <taxon>Tracheophyta</taxon>
        <taxon>Spermatophyta</taxon>
        <taxon>Magnoliopsida</taxon>
        <taxon>Liliopsida</taxon>
        <taxon>Poales</taxon>
        <taxon>Poaceae</taxon>
        <taxon>PACMAD clade</taxon>
        <taxon>Arundinoideae</taxon>
        <taxon>Arundineae</taxon>
        <taxon>Arundo</taxon>
    </lineage>
</organism>
<feature type="compositionally biased region" description="Basic and acidic residues" evidence="1">
    <location>
        <begin position="1"/>
        <end position="12"/>
    </location>
</feature>
<reference evidence="2" key="1">
    <citation type="submission" date="2014-09" db="EMBL/GenBank/DDBJ databases">
        <authorList>
            <person name="Magalhaes I.L.F."/>
            <person name="Oliveira U."/>
            <person name="Santos F.R."/>
            <person name="Vidigal T.H.D.A."/>
            <person name="Brescovit A.D."/>
            <person name="Santos A.J."/>
        </authorList>
    </citation>
    <scope>NUCLEOTIDE SEQUENCE</scope>
    <source>
        <tissue evidence="2">Shoot tissue taken approximately 20 cm above the soil surface</tissue>
    </source>
</reference>
<feature type="region of interest" description="Disordered" evidence="1">
    <location>
        <begin position="1"/>
        <end position="36"/>
    </location>
</feature>
<evidence type="ECO:0000256" key="1">
    <source>
        <dbReference type="SAM" id="MobiDB-lite"/>
    </source>
</evidence>
<sequence>MAAIHRPAEASPHENSTLPSLPPPYKAKSTIAEPSPRCGCRCRAHGRAAGLFSTGSRPQLTTFPPNRGRPRPSSSSSGCRTSIAAVELRLQSLQGEFPRCPTMLARLLTAPLCPAVPAELRQSLHAVSEHAVLAATVKAYMIYL</sequence>
<reference evidence="2" key="2">
    <citation type="journal article" date="2015" name="Data Brief">
        <title>Shoot transcriptome of the giant reed, Arundo donax.</title>
        <authorList>
            <person name="Barrero R.A."/>
            <person name="Guerrero F.D."/>
            <person name="Moolhuijzen P."/>
            <person name="Goolsby J.A."/>
            <person name="Tidwell J."/>
            <person name="Bellgard S.E."/>
            <person name="Bellgard M.I."/>
        </authorList>
    </citation>
    <scope>NUCLEOTIDE SEQUENCE</scope>
    <source>
        <tissue evidence="2">Shoot tissue taken approximately 20 cm above the soil surface</tissue>
    </source>
</reference>